<keyword evidence="4" id="KW-0050">Antiport</keyword>
<organism evidence="11 12">
    <name type="scientific">Nocardioides hankookensis</name>
    <dbReference type="NCBI Taxonomy" id="443157"/>
    <lineage>
        <taxon>Bacteria</taxon>
        <taxon>Bacillati</taxon>
        <taxon>Actinomycetota</taxon>
        <taxon>Actinomycetes</taxon>
        <taxon>Propionibacteriales</taxon>
        <taxon>Nocardioidaceae</taxon>
        <taxon>Nocardioides</taxon>
    </lineage>
</organism>
<protein>
    <submittedName>
        <fullName evidence="11">Cation:proton antiporter</fullName>
    </submittedName>
</protein>
<feature type="transmembrane region" description="Helical" evidence="9">
    <location>
        <begin position="269"/>
        <end position="287"/>
    </location>
</feature>
<keyword evidence="7" id="KW-0406">Ion transport</keyword>
<evidence type="ECO:0000256" key="2">
    <source>
        <dbReference type="ARBA" id="ARBA00005551"/>
    </source>
</evidence>
<keyword evidence="6 9" id="KW-1133">Transmembrane helix</keyword>
<evidence type="ECO:0000256" key="7">
    <source>
        <dbReference type="ARBA" id="ARBA00023065"/>
    </source>
</evidence>
<dbReference type="InterPro" id="IPR006153">
    <property type="entry name" value="Cation/H_exchanger_TM"/>
</dbReference>
<dbReference type="RefSeq" id="WP_379152482.1">
    <property type="nucleotide sequence ID" value="NZ_JBHSRJ010000004.1"/>
</dbReference>
<comment type="subcellular location">
    <subcellularLocation>
        <location evidence="1">Membrane</location>
        <topology evidence="1">Multi-pass membrane protein</topology>
    </subcellularLocation>
</comment>
<accession>A0ABW1LHA3</accession>
<comment type="similarity">
    <text evidence="2">Belongs to the monovalent cation:proton antiporter 2 (CPA2) transporter (TC 2.A.37) family.</text>
</comment>
<evidence type="ECO:0000313" key="12">
    <source>
        <dbReference type="Proteomes" id="UP001596135"/>
    </source>
</evidence>
<feature type="transmembrane region" description="Helical" evidence="9">
    <location>
        <begin position="339"/>
        <end position="358"/>
    </location>
</feature>
<feature type="transmembrane region" description="Helical" evidence="9">
    <location>
        <begin position="115"/>
        <end position="136"/>
    </location>
</feature>
<gene>
    <name evidence="11" type="ORF">ACFPYL_07490</name>
</gene>
<evidence type="ECO:0000313" key="11">
    <source>
        <dbReference type="EMBL" id="MFC6042911.1"/>
    </source>
</evidence>
<keyword evidence="12" id="KW-1185">Reference proteome</keyword>
<evidence type="ECO:0000256" key="9">
    <source>
        <dbReference type="SAM" id="Phobius"/>
    </source>
</evidence>
<sequence length="405" mass="42017">MPSAGESLFWIALCAVLAPLLTGLLLRGKVPEVVLLLVLGVVIGPNVLDLAETGEGVAMLRELGLGMLFLLAGYEIEVDELVGRGGRRALATWVACLAVALGLMALIGLSEQVHAEIAVAIALTSTALGTLLPILKDSGLLATRFGRTLMNHGAYGELGPIVAMAVLLGVRGPVASLLVLAAFAVLAVLVHRLSVRHSREGSRVLDVVRRGAETSGQTQVRLVVLLLVTLGVAAATFELDAVLGAFAAGFILRRLVPEGHESLEHKLEGLAFGLLIPVFFITSGMAIDPMAVVDEPVALVAFLGLILLVRGGLVLAATRTTREEGHRVFDGRESLAMGLFASTGLPIIVAVTAVAVDAGEMTPINASVLVAGGAITVLVCPLLAQRLLTRRTHPETVRAGTGAGD</sequence>
<keyword evidence="8 9" id="KW-0472">Membrane</keyword>
<evidence type="ECO:0000259" key="10">
    <source>
        <dbReference type="Pfam" id="PF00999"/>
    </source>
</evidence>
<evidence type="ECO:0000256" key="4">
    <source>
        <dbReference type="ARBA" id="ARBA00022449"/>
    </source>
</evidence>
<keyword evidence="5 9" id="KW-0812">Transmembrane</keyword>
<dbReference type="EMBL" id="JBHSRJ010000004">
    <property type="protein sequence ID" value="MFC6042911.1"/>
    <property type="molecule type" value="Genomic_DNA"/>
</dbReference>
<feature type="transmembrane region" description="Helical" evidence="9">
    <location>
        <begin position="148"/>
        <end position="168"/>
    </location>
</feature>
<feature type="transmembrane region" description="Helical" evidence="9">
    <location>
        <begin position="88"/>
        <end position="109"/>
    </location>
</feature>
<keyword evidence="3" id="KW-0813">Transport</keyword>
<evidence type="ECO:0000256" key="3">
    <source>
        <dbReference type="ARBA" id="ARBA00022448"/>
    </source>
</evidence>
<dbReference type="Pfam" id="PF00999">
    <property type="entry name" value="Na_H_Exchanger"/>
    <property type="match status" value="1"/>
</dbReference>
<dbReference type="PANTHER" id="PTHR43562">
    <property type="entry name" value="NAPA-TYPE SODIUM/HYDROGEN ANTIPORTER"/>
    <property type="match status" value="1"/>
</dbReference>
<evidence type="ECO:0000256" key="6">
    <source>
        <dbReference type="ARBA" id="ARBA00022989"/>
    </source>
</evidence>
<dbReference type="Proteomes" id="UP001596135">
    <property type="component" value="Unassembled WGS sequence"/>
</dbReference>
<evidence type="ECO:0000256" key="8">
    <source>
        <dbReference type="ARBA" id="ARBA00023136"/>
    </source>
</evidence>
<feature type="transmembrane region" description="Helical" evidence="9">
    <location>
        <begin position="57"/>
        <end position="76"/>
    </location>
</feature>
<evidence type="ECO:0000256" key="1">
    <source>
        <dbReference type="ARBA" id="ARBA00004141"/>
    </source>
</evidence>
<feature type="transmembrane region" description="Helical" evidence="9">
    <location>
        <begin position="174"/>
        <end position="193"/>
    </location>
</feature>
<dbReference type="Gene3D" id="1.20.1530.20">
    <property type="match status" value="1"/>
</dbReference>
<dbReference type="PANTHER" id="PTHR43562:SF1">
    <property type="entry name" value="NA(+)_H(+) ANTIPORTER YJBQ-RELATED"/>
    <property type="match status" value="1"/>
</dbReference>
<comment type="caution">
    <text evidence="11">The sequence shown here is derived from an EMBL/GenBank/DDBJ whole genome shotgun (WGS) entry which is preliminary data.</text>
</comment>
<proteinExistence type="inferred from homology"/>
<feature type="transmembrane region" description="Helical" evidence="9">
    <location>
        <begin position="33"/>
        <end position="51"/>
    </location>
</feature>
<feature type="transmembrane region" description="Helical" evidence="9">
    <location>
        <begin position="7"/>
        <end position="26"/>
    </location>
</feature>
<feature type="domain" description="Cation/H+ exchanger transmembrane" evidence="10">
    <location>
        <begin position="15"/>
        <end position="384"/>
    </location>
</feature>
<feature type="transmembrane region" description="Helical" evidence="9">
    <location>
        <begin position="299"/>
        <end position="318"/>
    </location>
</feature>
<reference evidence="12" key="1">
    <citation type="journal article" date="2019" name="Int. J. Syst. Evol. Microbiol.">
        <title>The Global Catalogue of Microorganisms (GCM) 10K type strain sequencing project: providing services to taxonomists for standard genome sequencing and annotation.</title>
        <authorList>
            <consortium name="The Broad Institute Genomics Platform"/>
            <consortium name="The Broad Institute Genome Sequencing Center for Infectious Disease"/>
            <person name="Wu L."/>
            <person name="Ma J."/>
        </authorList>
    </citation>
    <scope>NUCLEOTIDE SEQUENCE [LARGE SCALE GENOMIC DNA]</scope>
    <source>
        <strain evidence="12">CCUG 54522</strain>
    </source>
</reference>
<name>A0ABW1LHA3_9ACTN</name>
<evidence type="ECO:0000256" key="5">
    <source>
        <dbReference type="ARBA" id="ARBA00022692"/>
    </source>
</evidence>
<dbReference type="InterPro" id="IPR038770">
    <property type="entry name" value="Na+/solute_symporter_sf"/>
</dbReference>
<feature type="transmembrane region" description="Helical" evidence="9">
    <location>
        <begin position="364"/>
        <end position="384"/>
    </location>
</feature>